<feature type="transmembrane region" description="Helical" evidence="1">
    <location>
        <begin position="395"/>
        <end position="413"/>
    </location>
</feature>
<dbReference type="PANTHER" id="PTHR34473">
    <property type="entry name" value="UPF0699 TRANSMEMBRANE PROTEIN YDBS"/>
    <property type="match status" value="1"/>
</dbReference>
<sequence>MRYHPLTMVFRLSELVKNSLFIVLILFVLKKNSEFWLVEYGRYAFVLFVLSRIVYIIIAWFVETYEWQDHTFQIHKGIFVKHTSSIPFSRIQNITRKTTLFHKVFGLTSLTFETAMDGENDAIHFEVLSKNQASSLISLVKQNEHKHPQETNGDEEVIHSTLQENDQSDEKTVQQSNRTIHFTPKRKDLWKASFTSLSFLAIIPLVAGGYDYLQPFLPDTDEVEGLFQGLLASVWIFIGIIMVAVVLAIGFGIVRTFIRFGKYEISSDYMHIYIDRGVLNESYFAIEKRKIQGLEINQTWIKRIFGLAEVKLVSSANPGQADESVNVNSLYPFLPIDQAYRLIEELLPDYQLNEKLERLPRKSLWLKLFRPSWLWIIATIVLWYFKPAIFQIDQAWWIVSVGLLCFIVVHRILDYIHTRYVVTGDQLQWWHGGLTSRMFVTKRKNVIEMAYSQSRIQRYFNVASITTINRSVPAHIEQIKDIPLDHASAIEDWYRKRREEVRVVK</sequence>
<dbReference type="EMBL" id="JAMQJZ010000018">
    <property type="protein sequence ID" value="MDC3422235.1"/>
    <property type="molecule type" value="Genomic_DNA"/>
</dbReference>
<feature type="domain" description="YdbS-like PH" evidence="2">
    <location>
        <begin position="64"/>
        <end position="136"/>
    </location>
</feature>
<keyword evidence="1" id="KW-0472">Membrane</keyword>
<keyword evidence="1" id="KW-1133">Transmembrane helix</keyword>
<keyword evidence="1" id="KW-0812">Transmembrane</keyword>
<comment type="caution">
    <text evidence="3">The sequence shown here is derived from an EMBL/GenBank/DDBJ whole genome shotgun (WGS) entry which is preliminary data.</text>
</comment>
<dbReference type="PIRSF" id="PIRSF026631">
    <property type="entry name" value="UCP026631"/>
    <property type="match status" value="1"/>
</dbReference>
<keyword evidence="4" id="KW-1185">Reference proteome</keyword>
<evidence type="ECO:0000256" key="1">
    <source>
        <dbReference type="SAM" id="Phobius"/>
    </source>
</evidence>
<feature type="transmembrane region" description="Helical" evidence="1">
    <location>
        <begin position="364"/>
        <end position="383"/>
    </location>
</feature>
<organism evidence="3 4">
    <name type="scientific">Aquibacillus koreensis</name>
    <dbReference type="NCBI Taxonomy" id="279446"/>
    <lineage>
        <taxon>Bacteria</taxon>
        <taxon>Bacillati</taxon>
        <taxon>Bacillota</taxon>
        <taxon>Bacilli</taxon>
        <taxon>Bacillales</taxon>
        <taxon>Bacillaceae</taxon>
        <taxon>Aquibacillus</taxon>
    </lineage>
</organism>
<feature type="transmembrane region" description="Helical" evidence="1">
    <location>
        <begin position="189"/>
        <end position="210"/>
    </location>
</feature>
<dbReference type="AlphaFoldDB" id="A0A9X3WNQ0"/>
<feature type="domain" description="YdbS-like PH" evidence="2">
    <location>
        <begin position="263"/>
        <end position="345"/>
    </location>
</feature>
<accession>A0A9X3WNQ0</accession>
<dbReference type="Proteomes" id="UP001145072">
    <property type="component" value="Unassembled WGS sequence"/>
</dbReference>
<feature type="transmembrane region" description="Helical" evidence="1">
    <location>
        <begin position="12"/>
        <end position="29"/>
    </location>
</feature>
<evidence type="ECO:0000313" key="4">
    <source>
        <dbReference type="Proteomes" id="UP001145072"/>
    </source>
</evidence>
<dbReference type="InterPro" id="IPR005182">
    <property type="entry name" value="YdbS-like_PH"/>
</dbReference>
<feature type="transmembrane region" description="Helical" evidence="1">
    <location>
        <begin position="230"/>
        <end position="254"/>
    </location>
</feature>
<feature type="transmembrane region" description="Helical" evidence="1">
    <location>
        <begin position="41"/>
        <end position="62"/>
    </location>
</feature>
<evidence type="ECO:0000259" key="2">
    <source>
        <dbReference type="Pfam" id="PF03703"/>
    </source>
</evidence>
<evidence type="ECO:0000313" key="3">
    <source>
        <dbReference type="EMBL" id="MDC3422235.1"/>
    </source>
</evidence>
<dbReference type="Pfam" id="PF03703">
    <property type="entry name" value="bPH_2"/>
    <property type="match status" value="3"/>
</dbReference>
<dbReference type="PANTHER" id="PTHR34473:SF2">
    <property type="entry name" value="UPF0699 TRANSMEMBRANE PROTEIN YDBT"/>
    <property type="match status" value="1"/>
</dbReference>
<gene>
    <name evidence="3" type="ORF">NC661_17945</name>
</gene>
<dbReference type="RefSeq" id="WP_259868072.1">
    <property type="nucleotide sequence ID" value="NZ_JAMQJZ010000018.1"/>
</dbReference>
<proteinExistence type="predicted"/>
<feature type="domain" description="YdbS-like PH" evidence="2">
    <location>
        <begin position="415"/>
        <end position="494"/>
    </location>
</feature>
<reference evidence="3" key="1">
    <citation type="submission" date="2022-06" db="EMBL/GenBank/DDBJ databases">
        <title>Aquibacillus sp. a new bacterium isolated from soil saline samples.</title>
        <authorList>
            <person name="Galisteo C."/>
            <person name="De La Haba R."/>
            <person name="Sanchez-Porro C."/>
            <person name="Ventosa A."/>
        </authorList>
    </citation>
    <scope>NUCLEOTIDE SEQUENCE</scope>
    <source>
        <strain evidence="3">JCM 12387</strain>
    </source>
</reference>
<name>A0A9X3WNQ0_9BACI</name>
<dbReference type="InterPro" id="IPR014529">
    <property type="entry name" value="UCP026631"/>
</dbReference>
<protein>
    <submittedName>
        <fullName evidence="3">PH domain-containing protein</fullName>
    </submittedName>
</protein>